<dbReference type="GO" id="GO:0008982">
    <property type="term" value="F:protein-N(PI)-phosphohistidine-sugar phosphotransferase activity"/>
    <property type="evidence" value="ECO:0007669"/>
    <property type="project" value="InterPro"/>
</dbReference>
<dbReference type="RefSeq" id="WP_046326708.1">
    <property type="nucleotide sequence ID" value="NZ_CP084389.1"/>
</dbReference>
<keyword evidence="7" id="KW-0762">Sugar transport</keyword>
<dbReference type="SUPFAM" id="SSF55804">
    <property type="entry name" value="Phoshotransferase/anion transport protein"/>
    <property type="match status" value="1"/>
</dbReference>
<dbReference type="InterPro" id="IPR011608">
    <property type="entry name" value="PRD"/>
</dbReference>
<dbReference type="PROSITE" id="PS51372">
    <property type="entry name" value="PRD_2"/>
    <property type="match status" value="1"/>
</dbReference>
<feature type="domain" description="PTS EIIA type-2" evidence="4">
    <location>
        <begin position="524"/>
        <end position="672"/>
    </location>
</feature>
<evidence type="ECO:0000256" key="1">
    <source>
        <dbReference type="ARBA" id="ARBA00022679"/>
    </source>
</evidence>
<dbReference type="Gene3D" id="3.40.930.10">
    <property type="entry name" value="Mannitol-specific EII, Chain A"/>
    <property type="match status" value="1"/>
</dbReference>
<keyword evidence="2" id="KW-0805">Transcription regulation</keyword>
<dbReference type="AlphaFoldDB" id="A0AA47B4H7"/>
<dbReference type="Pfam" id="PF00359">
    <property type="entry name" value="PTS_EIIA_2"/>
    <property type="match status" value="1"/>
</dbReference>
<dbReference type="Gene3D" id="1.10.10.10">
    <property type="entry name" value="Winged helix-like DNA-binding domain superfamily/Winged helix DNA-binding domain"/>
    <property type="match status" value="2"/>
</dbReference>
<evidence type="ECO:0000259" key="5">
    <source>
        <dbReference type="PROSITE" id="PS51099"/>
    </source>
</evidence>
<dbReference type="GO" id="GO:0009401">
    <property type="term" value="P:phosphoenolpyruvate-dependent sugar phosphotransferase system"/>
    <property type="evidence" value="ECO:0007669"/>
    <property type="project" value="InterPro"/>
</dbReference>
<dbReference type="InterPro" id="IPR036388">
    <property type="entry name" value="WH-like_DNA-bd_sf"/>
</dbReference>
<dbReference type="InterPro" id="IPR036095">
    <property type="entry name" value="PTS_EIIB-like_sf"/>
</dbReference>
<dbReference type="PANTHER" id="PTHR30185:SF18">
    <property type="entry name" value="TRANSCRIPTIONAL REGULATOR MTLR"/>
    <property type="match status" value="1"/>
</dbReference>
<dbReference type="PROSITE" id="PS51099">
    <property type="entry name" value="PTS_EIIB_TYPE_2"/>
    <property type="match status" value="1"/>
</dbReference>
<organism evidence="7 8">
    <name type="scientific">Lactobacillus helsingborgensis</name>
    <dbReference type="NCBI Taxonomy" id="1218494"/>
    <lineage>
        <taxon>Bacteria</taxon>
        <taxon>Bacillati</taxon>
        <taxon>Bacillota</taxon>
        <taxon>Bacilli</taxon>
        <taxon>Lactobacillales</taxon>
        <taxon>Lactobacillaceae</taxon>
        <taxon>Lactobacillus</taxon>
    </lineage>
</organism>
<keyword evidence="1" id="KW-0808">Transferase</keyword>
<name>A0AA47B4H7_9LACO</name>
<dbReference type="PROSITE" id="PS51094">
    <property type="entry name" value="PTS_EIIA_TYPE_2"/>
    <property type="match status" value="1"/>
</dbReference>
<dbReference type="CDD" id="cd05568">
    <property type="entry name" value="PTS_IIB_bgl_like"/>
    <property type="match status" value="1"/>
</dbReference>
<gene>
    <name evidence="7" type="ORF">LDX53_01590</name>
</gene>
<dbReference type="Pfam" id="PF08279">
    <property type="entry name" value="HTH_11"/>
    <property type="match status" value="1"/>
</dbReference>
<evidence type="ECO:0000259" key="4">
    <source>
        <dbReference type="PROSITE" id="PS51094"/>
    </source>
</evidence>
<dbReference type="PANTHER" id="PTHR30185">
    <property type="entry name" value="CRYPTIC BETA-GLUCOSIDE BGL OPERON ANTITERMINATOR"/>
    <property type="match status" value="1"/>
</dbReference>
<evidence type="ECO:0000313" key="8">
    <source>
        <dbReference type="Proteomes" id="UP001164557"/>
    </source>
</evidence>
<dbReference type="InterPro" id="IPR050661">
    <property type="entry name" value="BglG_antiterminators"/>
</dbReference>
<protein>
    <submittedName>
        <fullName evidence="7">PTS sugar transporter subunit IIA</fullName>
    </submittedName>
</protein>
<dbReference type="InterPro" id="IPR016152">
    <property type="entry name" value="PTrfase/Anion_transptr"/>
</dbReference>
<feature type="domain" description="PTS EIIB type-2" evidence="5">
    <location>
        <begin position="409"/>
        <end position="498"/>
    </location>
</feature>
<feature type="domain" description="PRD" evidence="6">
    <location>
        <begin position="300"/>
        <end position="406"/>
    </location>
</feature>
<dbReference type="InterPro" id="IPR013011">
    <property type="entry name" value="PTS_EIIB_2"/>
</dbReference>
<dbReference type="InterPro" id="IPR002178">
    <property type="entry name" value="PTS_EIIA_type-2_dom"/>
</dbReference>
<accession>A0AA47B4H7</accession>
<proteinExistence type="predicted"/>
<dbReference type="SUPFAM" id="SSF52794">
    <property type="entry name" value="PTS system IIB component-like"/>
    <property type="match status" value="1"/>
</dbReference>
<sequence length="681" mass="77452">MVVFTERQQKILLKLINNKNGLSLAELEQQLGISQRTLYREFADLRPSLRQEGAVLTSKNSIYQVEGSAATLNNIEISLAGQKNTLYLATPSRQNAVICILLLSTAEMKINNLALTLEVSQGTIQRDLDAVAKSLKAYGLSLVRKKGVGILISGSEEIRRYLFCRIVLQEINEYQFLQGLANNEITGNLFAVLIPTDLLLECYQTLADCVLPQLTGIYDRQTISLVLMFSLSLYRFKNGCVLTNTVDNNIKPKYVKLVKDFLTRLKYHDLGHKLTENEINFLALQLQNSDRIKTPSNIDDMDLSLSLQVKEFVSLVSTAYGWDFTRNPDFSEKITLHIKSLLQKSQPVLPENSLESITYLTEKYQKLITVISEKWAEVFTNKKLHQYEKQLLLLYFANEIENHKYRQGLSALVICENGFSTSQILKSRLQQEIPELTQIDTTKITKLNQIELANYDIILTTVDLPGFARDYLVVSPLLLNDEAQKIRNYLQTYQYQNANFKQDNSQQALKQLQERKKELDLYLDLIDNVQLFTYQNNEEQTLKEVIKGVIDLLPSAIIIDSQQVAQKLFKRINQSPVGIPHSSLALVHASSSAVRKAYVAVCQLQTVVKMKAMDYDEVRVKRFLLLLAPSKSNKVETKALGTVSSTLVMNNDSVSLFEKGDTSDLKEFLAENFWTLLEQKD</sequence>
<evidence type="ECO:0000256" key="3">
    <source>
        <dbReference type="ARBA" id="ARBA00023163"/>
    </source>
</evidence>
<keyword evidence="3" id="KW-0804">Transcription</keyword>
<evidence type="ECO:0000313" key="7">
    <source>
        <dbReference type="EMBL" id="UZX29955.1"/>
    </source>
</evidence>
<dbReference type="InterPro" id="IPR013196">
    <property type="entry name" value="HTH_11"/>
</dbReference>
<keyword evidence="7" id="KW-0813">Transport</keyword>
<evidence type="ECO:0000259" key="6">
    <source>
        <dbReference type="PROSITE" id="PS51372"/>
    </source>
</evidence>
<dbReference type="InterPro" id="IPR007737">
    <property type="entry name" value="Mga_HTH"/>
</dbReference>
<evidence type="ECO:0000256" key="2">
    <source>
        <dbReference type="ARBA" id="ARBA00023015"/>
    </source>
</evidence>
<dbReference type="InterPro" id="IPR003501">
    <property type="entry name" value="PTS_EIIB_2/3"/>
</dbReference>
<reference evidence="7" key="1">
    <citation type="submission" date="2021-09" db="EMBL/GenBank/DDBJ databases">
        <title>Lactobacillus species from Apis mellifera, Switzerland.</title>
        <authorList>
            <person name="Pfister J."/>
            <person name="Brown A."/>
            <person name="Neumann P."/>
            <person name="Collaud A."/>
            <person name="Retschnig G."/>
            <person name="Perreten V."/>
        </authorList>
    </citation>
    <scope>NUCLEOTIDE SEQUENCE</scope>
    <source>
        <strain evidence="7">IBH002</strain>
    </source>
</reference>
<dbReference type="GO" id="GO:0006355">
    <property type="term" value="P:regulation of DNA-templated transcription"/>
    <property type="evidence" value="ECO:0007669"/>
    <property type="project" value="InterPro"/>
</dbReference>
<dbReference type="Proteomes" id="UP001164557">
    <property type="component" value="Chromosome"/>
</dbReference>
<keyword evidence="8" id="KW-1185">Reference proteome</keyword>
<dbReference type="Gene3D" id="3.40.50.2300">
    <property type="match status" value="1"/>
</dbReference>
<dbReference type="Pfam" id="PF05043">
    <property type="entry name" value="Mga"/>
    <property type="match status" value="1"/>
</dbReference>
<dbReference type="Pfam" id="PF02302">
    <property type="entry name" value="PTS_IIB"/>
    <property type="match status" value="1"/>
</dbReference>
<dbReference type="EMBL" id="CP084389">
    <property type="protein sequence ID" value="UZX29955.1"/>
    <property type="molecule type" value="Genomic_DNA"/>
</dbReference>